<sequence>MSELEKQVNFNLLMIGVKLNAFKEVLSDNQLEVYNNYVLDKVKILEPDIRLLLSPEQADEVLRGFLG</sequence>
<organism evidence="1 2">
    <name type="scientific">Gelidibacter salicanalis</name>
    <dbReference type="NCBI Taxonomy" id="291193"/>
    <lineage>
        <taxon>Bacteria</taxon>
        <taxon>Pseudomonadati</taxon>
        <taxon>Bacteroidota</taxon>
        <taxon>Flavobacteriia</taxon>
        <taxon>Flavobacteriales</taxon>
        <taxon>Flavobacteriaceae</taxon>
        <taxon>Gelidibacter</taxon>
    </lineage>
</organism>
<name>A0A934NK39_9FLAO</name>
<evidence type="ECO:0000313" key="2">
    <source>
        <dbReference type="Proteomes" id="UP000662373"/>
    </source>
</evidence>
<dbReference type="Proteomes" id="UP000662373">
    <property type="component" value="Unassembled WGS sequence"/>
</dbReference>
<comment type="caution">
    <text evidence="1">The sequence shown here is derived from an EMBL/GenBank/DDBJ whole genome shotgun (WGS) entry which is preliminary data.</text>
</comment>
<gene>
    <name evidence="1" type="ORF">JEM65_00800</name>
</gene>
<reference evidence="1 2" key="1">
    <citation type="submission" date="2020-09" db="EMBL/GenBank/DDBJ databases">
        <title>Draft genome of Gelidibacter salicanalis PAMC21136.</title>
        <authorList>
            <person name="Park H."/>
        </authorList>
    </citation>
    <scope>NUCLEOTIDE SEQUENCE [LARGE SCALE GENOMIC DNA]</scope>
    <source>
        <strain evidence="1 2">PAMC21136</strain>
    </source>
</reference>
<dbReference type="AlphaFoldDB" id="A0A934NK39"/>
<protein>
    <submittedName>
        <fullName evidence="1">Uncharacterized protein</fullName>
    </submittedName>
</protein>
<evidence type="ECO:0000313" key="1">
    <source>
        <dbReference type="EMBL" id="MBJ7879197.1"/>
    </source>
</evidence>
<accession>A0A934NK39</accession>
<dbReference type="RefSeq" id="WP_199596643.1">
    <property type="nucleotide sequence ID" value="NZ_JAEHJZ010000001.1"/>
</dbReference>
<dbReference type="EMBL" id="JAEHJZ010000001">
    <property type="protein sequence ID" value="MBJ7879197.1"/>
    <property type="molecule type" value="Genomic_DNA"/>
</dbReference>
<proteinExistence type="predicted"/>
<keyword evidence="2" id="KW-1185">Reference proteome</keyword>